<dbReference type="InterPro" id="IPR016181">
    <property type="entry name" value="Acyl_CoA_acyltransferase"/>
</dbReference>
<dbReference type="Proteomes" id="UP000181909">
    <property type="component" value="Unassembled WGS sequence"/>
</dbReference>
<dbReference type="GO" id="GO:0030649">
    <property type="term" value="P:aminoglycoside antibiotic catabolic process"/>
    <property type="evidence" value="ECO:0007669"/>
    <property type="project" value="TreeGrafter"/>
</dbReference>
<accession>A0A1K2FAN2</accession>
<proteinExistence type="predicted"/>
<dbReference type="GO" id="GO:0034069">
    <property type="term" value="F:aminoglycoside N-acetyltransferase activity"/>
    <property type="evidence" value="ECO:0007669"/>
    <property type="project" value="TreeGrafter"/>
</dbReference>
<dbReference type="CDD" id="cd04301">
    <property type="entry name" value="NAT_SF"/>
    <property type="match status" value="1"/>
</dbReference>
<dbReference type="AlphaFoldDB" id="A0A1K2FAN2"/>
<reference evidence="2 3" key="1">
    <citation type="submission" date="2016-11" db="EMBL/GenBank/DDBJ databases">
        <authorList>
            <person name="Jaros S."/>
            <person name="Januszkiewicz K."/>
            <person name="Wedrychowicz H."/>
        </authorList>
    </citation>
    <scope>NUCLEOTIDE SEQUENCE [LARGE SCALE GENOMIC DNA]</scope>
    <source>
        <strain evidence="2 3">OK807</strain>
    </source>
</reference>
<dbReference type="SUPFAM" id="SSF55729">
    <property type="entry name" value="Acyl-CoA N-acyltransferases (Nat)"/>
    <property type="match status" value="1"/>
</dbReference>
<gene>
    <name evidence="2" type="ORF">SAMN02787144_104916</name>
</gene>
<name>A0A1K2FAN2_STRAR</name>
<evidence type="ECO:0000313" key="3">
    <source>
        <dbReference type="Proteomes" id="UP000181909"/>
    </source>
</evidence>
<dbReference type="RefSeq" id="WP_072489558.1">
    <property type="nucleotide sequence ID" value="NZ_CP108277.1"/>
</dbReference>
<dbReference type="Gene3D" id="3.40.630.30">
    <property type="match status" value="2"/>
</dbReference>
<dbReference type="OrthoDB" id="5138008at2"/>
<feature type="domain" description="N-acetyltransferase" evidence="1">
    <location>
        <begin position="3"/>
        <end position="150"/>
    </location>
</feature>
<organism evidence="2 3">
    <name type="scientific">Streptomyces atratus</name>
    <dbReference type="NCBI Taxonomy" id="1893"/>
    <lineage>
        <taxon>Bacteria</taxon>
        <taxon>Bacillati</taxon>
        <taxon>Actinomycetota</taxon>
        <taxon>Actinomycetes</taxon>
        <taxon>Kitasatosporales</taxon>
        <taxon>Streptomycetaceae</taxon>
        <taxon>Streptomyces</taxon>
    </lineage>
</organism>
<sequence>MTHTLRTLAPADEAAVHALWAICFDAPHLPALHALDPDRHRRTFVAARGDTVDAVVCYVPRQLHDAHGRVERVGGIGNVATRPEARGQGLVRRLLTIAAEAMTAESCAWSLLFTATPGVYERSGWTGFRTSWAEGPLTTVGPPEPRFRIRAATPTDAPRLAELHAGFNAARPLTAVRTANDWIHRVPAWYGPGAEWLIAEDNGGTAVGYTVTQHIGEAVEVRECAVTEAAPAALGELLAAVARRARAAGAAVGRAHLPEDPAVRAALPRLLAQDQARERTQTVGMARPLLAPPEAIRATLQATGATHWHGDSF</sequence>
<dbReference type="PANTHER" id="PTHR37817">
    <property type="entry name" value="N-ACETYLTRANSFERASE EIS"/>
    <property type="match status" value="1"/>
</dbReference>
<keyword evidence="2" id="KW-0808">Transferase</keyword>
<protein>
    <submittedName>
        <fullName evidence="2">Acetyltransferase (GNAT) domain-containing protein</fullName>
    </submittedName>
</protein>
<dbReference type="PROSITE" id="PS51186">
    <property type="entry name" value="GNAT"/>
    <property type="match status" value="1"/>
</dbReference>
<dbReference type="EMBL" id="FPJO01000049">
    <property type="protein sequence ID" value="SFY44594.1"/>
    <property type="molecule type" value="Genomic_DNA"/>
</dbReference>
<evidence type="ECO:0000313" key="2">
    <source>
        <dbReference type="EMBL" id="SFY44594.1"/>
    </source>
</evidence>
<dbReference type="PANTHER" id="PTHR37817:SF1">
    <property type="entry name" value="N-ACETYLTRANSFERASE EIS"/>
    <property type="match status" value="1"/>
</dbReference>
<dbReference type="Pfam" id="PF13527">
    <property type="entry name" value="Acetyltransf_9"/>
    <property type="match status" value="1"/>
</dbReference>
<dbReference type="STRING" id="1893.SAMN02787144_104916"/>
<dbReference type="InterPro" id="IPR000182">
    <property type="entry name" value="GNAT_dom"/>
</dbReference>
<dbReference type="InterPro" id="IPR051554">
    <property type="entry name" value="Acetyltransferase_Eis"/>
</dbReference>
<evidence type="ECO:0000259" key="1">
    <source>
        <dbReference type="PROSITE" id="PS51186"/>
    </source>
</evidence>